<gene>
    <name evidence="1" type="ORF">E5288_WYG012625</name>
</gene>
<dbReference type="PANTHER" id="PTHR21705:SF6">
    <property type="entry name" value="FHF COMPLEX SUBUNIT HOOK-INTERACTING PROTEIN 1A"/>
    <property type="match status" value="1"/>
</dbReference>
<evidence type="ECO:0000313" key="2">
    <source>
        <dbReference type="Proteomes" id="UP000322234"/>
    </source>
</evidence>
<dbReference type="EMBL" id="VBQZ03015667">
    <property type="protein sequence ID" value="MXR00124.1"/>
    <property type="molecule type" value="Genomic_DNA"/>
</dbReference>
<dbReference type="Pfam" id="PF10257">
    <property type="entry name" value="RAI16-like"/>
    <property type="match status" value="1"/>
</dbReference>
<sequence>MTTTAYLDLFLRSISEPALLETFLRFILLHQHENVHILDTLTSRINTPFRPLLFCFGRDELDCFAAWSPSVWEVEVTAFSRQFSQFVWVDTFLRRTSRMCFRGDKEQGMGLKLK</sequence>
<evidence type="ECO:0000313" key="1">
    <source>
        <dbReference type="EMBL" id="MXR00124.1"/>
    </source>
</evidence>
<dbReference type="AlphaFoldDB" id="A0A6B0SMV1"/>
<comment type="caution">
    <text evidence="1">The sequence shown here is derived from an EMBL/GenBank/DDBJ whole genome shotgun (WGS) entry which is preliminary data.</text>
</comment>
<organism evidence="1 2">
    <name type="scientific">Bos mutus</name>
    <name type="common">wild yak</name>
    <dbReference type="NCBI Taxonomy" id="72004"/>
    <lineage>
        <taxon>Eukaryota</taxon>
        <taxon>Metazoa</taxon>
        <taxon>Chordata</taxon>
        <taxon>Craniata</taxon>
        <taxon>Vertebrata</taxon>
        <taxon>Euteleostomi</taxon>
        <taxon>Mammalia</taxon>
        <taxon>Eutheria</taxon>
        <taxon>Laurasiatheria</taxon>
        <taxon>Artiodactyla</taxon>
        <taxon>Ruminantia</taxon>
        <taxon>Pecora</taxon>
        <taxon>Bovidae</taxon>
        <taxon>Bovinae</taxon>
        <taxon>Bos</taxon>
    </lineage>
</organism>
<keyword evidence="2" id="KW-1185">Reference proteome</keyword>
<dbReference type="PANTHER" id="PTHR21705">
    <property type="entry name" value="RAI16 PROTEIN-RELATED"/>
    <property type="match status" value="1"/>
</dbReference>
<accession>A0A6B0SMV1</accession>
<proteinExistence type="predicted"/>
<protein>
    <submittedName>
        <fullName evidence="1">Uncharacterized protein</fullName>
    </submittedName>
</protein>
<reference evidence="1" key="1">
    <citation type="submission" date="2019-10" db="EMBL/GenBank/DDBJ databases">
        <title>The sequence and de novo assembly of the wild yak genome.</title>
        <authorList>
            <person name="Liu Y."/>
        </authorList>
    </citation>
    <scope>NUCLEOTIDE SEQUENCE [LARGE SCALE GENOMIC DNA]</scope>
    <source>
        <strain evidence="1">WY2019</strain>
    </source>
</reference>
<dbReference type="Proteomes" id="UP000322234">
    <property type="component" value="Unassembled WGS sequence"/>
</dbReference>
<dbReference type="InterPro" id="IPR019384">
    <property type="entry name" value="FHIP"/>
</dbReference>
<name>A0A6B0SMV1_9CETA</name>